<reference evidence="1 2" key="1">
    <citation type="submission" date="2020-04" db="EMBL/GenBank/DDBJ databases">
        <title>Azohydromonas sp. isolated from soil.</title>
        <authorList>
            <person name="Dahal R.H."/>
        </authorList>
    </citation>
    <scope>NUCLEOTIDE SEQUENCE [LARGE SCALE GENOMIC DNA]</scope>
    <source>
        <strain evidence="1 2">G-1-1-14</strain>
    </source>
</reference>
<accession>A0A848FLE0</accession>
<organism evidence="1 2">
    <name type="scientific">Azohydromonas caseinilytica</name>
    <dbReference type="NCBI Taxonomy" id="2728836"/>
    <lineage>
        <taxon>Bacteria</taxon>
        <taxon>Pseudomonadati</taxon>
        <taxon>Pseudomonadota</taxon>
        <taxon>Betaproteobacteria</taxon>
        <taxon>Burkholderiales</taxon>
        <taxon>Sphaerotilaceae</taxon>
        <taxon>Azohydromonas</taxon>
    </lineage>
</organism>
<proteinExistence type="predicted"/>
<dbReference type="InterPro" id="IPR010732">
    <property type="entry name" value="T6SS_TssG-like"/>
</dbReference>
<comment type="caution">
    <text evidence="1">The sequence shown here is derived from an EMBL/GenBank/DDBJ whole genome shotgun (WGS) entry which is preliminary data.</text>
</comment>
<protein>
    <submittedName>
        <fullName evidence="1">Type VI secretion system baseplate subunit TssG</fullName>
    </submittedName>
</protein>
<gene>
    <name evidence="1" type="primary">tssG</name>
    <name evidence="1" type="ORF">HHL10_29150</name>
</gene>
<dbReference type="AlphaFoldDB" id="A0A848FLE0"/>
<evidence type="ECO:0000313" key="1">
    <source>
        <dbReference type="EMBL" id="NML19043.1"/>
    </source>
</evidence>
<keyword evidence="2" id="KW-1185">Reference proteome</keyword>
<sequence>MRPIVQLFRQPHQFEFHQAVRLIENWVACHAQNRKLALQFRNAISLSFPASEIAALDVVLDDVVDSPDAAGSEALDPSAWQRIEITPSFMSLLGASGVLPLAYSEQLIAREILHRDSTARAFLDIFQHRAVTLFHAAWHKHRLPLRSEARGHDHGLSMVLSLAGMGSTSLQNRLLASQGGVSDHALAYYAGLLQRRCISASHLQRVLSDYFGVAVNIKQLIGRWCALASENLTLLGSANAVLGRNALLGGRVWQRDLRLRVVVGPLSEAQYRRFLPGRPGALALKELLTLSSGVNLEYEVHLRLRVEAVALTRLGGAATASASHLGWNTFLLSQPSQVEREERVYELHAVAV</sequence>
<dbReference type="PANTHER" id="PTHR35564">
    <property type="match status" value="1"/>
</dbReference>
<dbReference type="Pfam" id="PF06996">
    <property type="entry name" value="T6SS_TssG"/>
    <property type="match status" value="1"/>
</dbReference>
<name>A0A848FLE0_9BURK</name>
<dbReference type="Proteomes" id="UP000574067">
    <property type="component" value="Unassembled WGS sequence"/>
</dbReference>
<dbReference type="EMBL" id="JABBFW010000051">
    <property type="protein sequence ID" value="NML19043.1"/>
    <property type="molecule type" value="Genomic_DNA"/>
</dbReference>
<dbReference type="NCBIfam" id="TIGR03347">
    <property type="entry name" value="VI_chp_1"/>
    <property type="match status" value="1"/>
</dbReference>
<evidence type="ECO:0000313" key="2">
    <source>
        <dbReference type="Proteomes" id="UP000574067"/>
    </source>
</evidence>
<dbReference type="PANTHER" id="PTHR35564:SF4">
    <property type="entry name" value="CYTOPLASMIC PROTEIN"/>
    <property type="match status" value="1"/>
</dbReference>